<reference evidence="2" key="1">
    <citation type="submission" date="2020-01" db="EMBL/GenBank/DDBJ databases">
        <title>Draft genome sequence of the Termite Coptotermes fromosanus.</title>
        <authorList>
            <person name="Itakura S."/>
            <person name="Yosikawa Y."/>
            <person name="Umezawa K."/>
        </authorList>
    </citation>
    <scope>NUCLEOTIDE SEQUENCE [LARGE SCALE GENOMIC DNA]</scope>
</reference>
<evidence type="ECO:0000313" key="2">
    <source>
        <dbReference type="Proteomes" id="UP000502823"/>
    </source>
</evidence>
<dbReference type="OrthoDB" id="6613350at2759"/>
<comment type="caution">
    <text evidence="1">The sequence shown here is derived from an EMBL/GenBank/DDBJ whole genome shotgun (WGS) entry which is preliminary data.</text>
</comment>
<organism evidence="1 2">
    <name type="scientific">Coptotermes formosanus</name>
    <name type="common">Formosan subterranean termite</name>
    <dbReference type="NCBI Taxonomy" id="36987"/>
    <lineage>
        <taxon>Eukaryota</taxon>
        <taxon>Metazoa</taxon>
        <taxon>Ecdysozoa</taxon>
        <taxon>Arthropoda</taxon>
        <taxon>Hexapoda</taxon>
        <taxon>Insecta</taxon>
        <taxon>Pterygota</taxon>
        <taxon>Neoptera</taxon>
        <taxon>Polyneoptera</taxon>
        <taxon>Dictyoptera</taxon>
        <taxon>Blattodea</taxon>
        <taxon>Blattoidea</taxon>
        <taxon>Termitoidae</taxon>
        <taxon>Rhinotermitidae</taxon>
        <taxon>Coptotermes</taxon>
    </lineage>
</organism>
<name>A0A6L2Q8N5_COPFO</name>
<accession>A0A6L2Q8N5</accession>
<dbReference type="AlphaFoldDB" id="A0A6L2Q8N5"/>
<keyword evidence="2" id="KW-1185">Reference proteome</keyword>
<sequence>MTHFLKNHLDSATVCRSTSTTIQNDFLKVGSIVVKEETKKEVQAAKFLSIMLD</sequence>
<gene>
    <name evidence="1" type="ORF">Cfor_07277</name>
</gene>
<evidence type="ECO:0000313" key="1">
    <source>
        <dbReference type="EMBL" id="GFG38107.1"/>
    </source>
</evidence>
<protein>
    <submittedName>
        <fullName evidence="1">Uncharacterized protein</fullName>
    </submittedName>
</protein>
<dbReference type="EMBL" id="BLKM01012980">
    <property type="protein sequence ID" value="GFG38107.1"/>
    <property type="molecule type" value="Genomic_DNA"/>
</dbReference>
<dbReference type="InParanoid" id="A0A6L2Q8N5"/>
<proteinExistence type="predicted"/>
<dbReference type="Proteomes" id="UP000502823">
    <property type="component" value="Unassembled WGS sequence"/>
</dbReference>